<feature type="region of interest" description="Disordered" evidence="1">
    <location>
        <begin position="161"/>
        <end position="181"/>
    </location>
</feature>
<name>Q7W3B2_BORPA</name>
<protein>
    <recommendedName>
        <fullName evidence="4">DNA binding HTH domain-containing protein</fullName>
    </recommendedName>
</protein>
<evidence type="ECO:0000313" key="2">
    <source>
        <dbReference type="EMBL" id="CAE39412.1"/>
    </source>
</evidence>
<reference evidence="2 3" key="1">
    <citation type="journal article" date="2003" name="Nat. Genet.">
        <title>Comparative analysis of the genome sequences of Bordetella pertussis, Bordetella parapertussis and Bordetella bronchiseptica.</title>
        <authorList>
            <person name="Parkhill J."/>
            <person name="Sebaihia M."/>
            <person name="Preston A."/>
            <person name="Murphy L.D."/>
            <person name="Thomson N.R."/>
            <person name="Harris D.E."/>
            <person name="Holden M.T.G."/>
            <person name="Churcher C.M."/>
            <person name="Bentley S.D."/>
            <person name="Mungall K.L."/>
            <person name="Cerdeno-Tarraga A.-M."/>
            <person name="Temple L."/>
            <person name="James K.D."/>
            <person name="Harris B."/>
            <person name="Quail M.A."/>
            <person name="Achtman M."/>
            <person name="Atkin R."/>
            <person name="Baker S."/>
            <person name="Basham D."/>
            <person name="Bason N."/>
            <person name="Cherevach I."/>
            <person name="Chillingworth T."/>
            <person name="Collins M."/>
            <person name="Cronin A."/>
            <person name="Davis P."/>
            <person name="Doggett J."/>
            <person name="Feltwell T."/>
            <person name="Goble A."/>
            <person name="Hamlin N."/>
            <person name="Hauser H."/>
            <person name="Holroyd S."/>
            <person name="Jagels K."/>
            <person name="Leather S."/>
            <person name="Moule S."/>
            <person name="Norberczak H."/>
            <person name="O'Neil S."/>
            <person name="Ormond D."/>
            <person name="Price C."/>
            <person name="Rabbinowitsch E."/>
            <person name="Rutter S."/>
            <person name="Sanders M."/>
            <person name="Saunders D."/>
            <person name="Seeger K."/>
            <person name="Sharp S."/>
            <person name="Simmonds M."/>
            <person name="Skelton J."/>
            <person name="Squares R."/>
            <person name="Squares S."/>
            <person name="Stevens K."/>
            <person name="Unwin L."/>
            <person name="Whitehead S."/>
            <person name="Barrell B.G."/>
            <person name="Maskell D.J."/>
        </authorList>
    </citation>
    <scope>NUCLEOTIDE SEQUENCE [LARGE SCALE GENOMIC DNA]</scope>
    <source>
        <strain evidence="2 3">12822 / ATCC BAA-587 / NCTC 13253</strain>
    </source>
</reference>
<organism evidence="2 3">
    <name type="scientific">Bordetella parapertussis (strain 12822 / ATCC BAA-587 / NCTC 13253)</name>
    <dbReference type="NCBI Taxonomy" id="257311"/>
    <lineage>
        <taxon>Bacteria</taxon>
        <taxon>Pseudomonadati</taxon>
        <taxon>Pseudomonadota</taxon>
        <taxon>Betaproteobacteria</taxon>
        <taxon>Burkholderiales</taxon>
        <taxon>Alcaligenaceae</taxon>
        <taxon>Bordetella</taxon>
    </lineage>
</organism>
<proteinExistence type="predicted"/>
<evidence type="ECO:0000313" key="3">
    <source>
        <dbReference type="Proteomes" id="UP000001421"/>
    </source>
</evidence>
<dbReference type="EMBL" id="BX640435">
    <property type="protein sequence ID" value="CAE39412.1"/>
    <property type="molecule type" value="Genomic_DNA"/>
</dbReference>
<dbReference type="InterPro" id="IPR009057">
    <property type="entry name" value="Homeodomain-like_sf"/>
</dbReference>
<evidence type="ECO:0000256" key="1">
    <source>
        <dbReference type="SAM" id="MobiDB-lite"/>
    </source>
</evidence>
<dbReference type="AlphaFoldDB" id="Q7W3B2"/>
<dbReference type="InterPro" id="IPR011006">
    <property type="entry name" value="CheY-like_superfamily"/>
</dbReference>
<dbReference type="SUPFAM" id="SSF46689">
    <property type="entry name" value="Homeodomain-like"/>
    <property type="match status" value="1"/>
</dbReference>
<accession>Q7W3B2</accession>
<evidence type="ECO:0008006" key="4">
    <source>
        <dbReference type="Google" id="ProtNLM"/>
    </source>
</evidence>
<dbReference type="HOGENOM" id="CLU_071303_0_0_4"/>
<dbReference type="Proteomes" id="UP000001421">
    <property type="component" value="Chromosome"/>
</dbReference>
<dbReference type="Gene3D" id="1.10.10.60">
    <property type="entry name" value="Homeodomain-like"/>
    <property type="match status" value="1"/>
</dbReference>
<gene>
    <name evidence="2" type="ordered locus">BPP4133</name>
</gene>
<dbReference type="SUPFAM" id="SSF52172">
    <property type="entry name" value="CheY-like"/>
    <property type="match status" value="1"/>
</dbReference>
<sequence length="304" mass="32331">MASLIVNEAHAMRALLECAVLVMPDQPSWVGAWLAAVRGPEARLADRLRLHEYPLSGGRDGLALGQAAMSLRRFDALLLPVQASTLGWARLVLAQASPALSTPVLVLVRDLTAPAIADLLRLGARDFLRVPACLEELRVRASRAWRAIPPPAAGIRAAVPVPGAEPGGGRGPGAPTDPGEGDGYRLPGMPETADASAAAPCMLAQTRAPYAAKLGDARMAVQRELPFRQAKAQVVGRFERAYVRGALARHGGNVAQAARAACKHRRAFWALMRKHGIDARPYREGVAGAWPYETAPPRDPADEA</sequence>
<dbReference type="KEGG" id="bpa:BPP4133"/>